<comment type="caution">
    <text evidence="1">The sequence shown here is derived from an EMBL/GenBank/DDBJ whole genome shotgun (WGS) entry which is preliminary data.</text>
</comment>
<evidence type="ECO:0000313" key="2">
    <source>
        <dbReference type="Proteomes" id="UP001627154"/>
    </source>
</evidence>
<gene>
    <name evidence="1" type="ORF">TKK_016214</name>
</gene>
<dbReference type="AlphaFoldDB" id="A0ABD2W6S7"/>
<evidence type="ECO:0000313" key="1">
    <source>
        <dbReference type="EMBL" id="KAL3388792.1"/>
    </source>
</evidence>
<dbReference type="EMBL" id="JBJJXI010000128">
    <property type="protein sequence ID" value="KAL3388792.1"/>
    <property type="molecule type" value="Genomic_DNA"/>
</dbReference>
<protein>
    <submittedName>
        <fullName evidence="1">Uncharacterized protein</fullName>
    </submittedName>
</protein>
<name>A0ABD2W6S7_9HYME</name>
<sequence>MHVFADVRGRHSSGAAAGFDYLIDSETAGCGSDDHHAGYHRHRHRRRRIVLSNFLRAHAESQRAVRPLSQSSRANVTYVYNRARRRDVLLLYIQKLVANEGSCTVHRRCSSSSSRGTDGNFHILRFPRIYSKLIYTFHRIATRCSGCCCCCARSRNSFRTHARTSGFKRDFSCFFYCYCYHYHCSLVLCRKYNRLQ</sequence>
<dbReference type="Proteomes" id="UP001627154">
    <property type="component" value="Unassembled WGS sequence"/>
</dbReference>
<reference evidence="1 2" key="1">
    <citation type="journal article" date="2024" name="bioRxiv">
        <title>A reference genome for Trichogramma kaykai: A tiny desert-dwelling parasitoid wasp with competing sex-ratio distorters.</title>
        <authorList>
            <person name="Culotta J."/>
            <person name="Lindsey A.R."/>
        </authorList>
    </citation>
    <scope>NUCLEOTIDE SEQUENCE [LARGE SCALE GENOMIC DNA]</scope>
    <source>
        <strain evidence="1 2">KSX58</strain>
    </source>
</reference>
<proteinExistence type="predicted"/>
<keyword evidence="2" id="KW-1185">Reference proteome</keyword>
<accession>A0ABD2W6S7</accession>
<organism evidence="1 2">
    <name type="scientific">Trichogramma kaykai</name>
    <dbReference type="NCBI Taxonomy" id="54128"/>
    <lineage>
        <taxon>Eukaryota</taxon>
        <taxon>Metazoa</taxon>
        <taxon>Ecdysozoa</taxon>
        <taxon>Arthropoda</taxon>
        <taxon>Hexapoda</taxon>
        <taxon>Insecta</taxon>
        <taxon>Pterygota</taxon>
        <taxon>Neoptera</taxon>
        <taxon>Endopterygota</taxon>
        <taxon>Hymenoptera</taxon>
        <taxon>Apocrita</taxon>
        <taxon>Proctotrupomorpha</taxon>
        <taxon>Chalcidoidea</taxon>
        <taxon>Trichogrammatidae</taxon>
        <taxon>Trichogramma</taxon>
    </lineage>
</organism>